<comment type="caution">
    <text evidence="4">The sequence shown here is derived from an EMBL/GenBank/DDBJ whole genome shotgun (WGS) entry which is preliminary data.</text>
</comment>
<accession>A0A1Z5KSB0</accession>
<feature type="coiled-coil region" evidence="2">
    <location>
        <begin position="57"/>
        <end position="109"/>
    </location>
</feature>
<proteinExistence type="inferred from homology"/>
<dbReference type="Gene3D" id="3.40.30.50">
    <property type="entry name" value="Sep15/SelM thioredoxin-like domain, active-site redox motif"/>
    <property type="match status" value="1"/>
</dbReference>
<keyword evidence="2" id="KW-0175">Coiled coil</keyword>
<dbReference type="SUPFAM" id="SSF52833">
    <property type="entry name" value="Thioredoxin-like"/>
    <property type="match status" value="1"/>
</dbReference>
<dbReference type="InterPro" id="IPR036249">
    <property type="entry name" value="Thioredoxin-like_sf"/>
</dbReference>
<evidence type="ECO:0000256" key="2">
    <source>
        <dbReference type="SAM" id="Coils"/>
    </source>
</evidence>
<comment type="similarity">
    <text evidence="1">Belongs to the selenoprotein M/F family.</text>
</comment>
<protein>
    <recommendedName>
        <fullName evidence="3">Selenoprotein F/M domain-containing protein</fullName>
    </recommendedName>
</protein>
<dbReference type="InterPro" id="IPR038219">
    <property type="entry name" value="Sep15/SelM_sf"/>
</dbReference>
<dbReference type="AlphaFoldDB" id="A0A1Z5KSB0"/>
<dbReference type="Proteomes" id="UP000198406">
    <property type="component" value="Unassembled WGS sequence"/>
</dbReference>
<evidence type="ECO:0000259" key="3">
    <source>
        <dbReference type="Pfam" id="PF08806"/>
    </source>
</evidence>
<gene>
    <name evidence="4" type="ORF">FisN_20Lu190</name>
</gene>
<keyword evidence="5" id="KW-1185">Reference proteome</keyword>
<dbReference type="InterPro" id="IPR014912">
    <property type="entry name" value="Sep15_SelM_dom"/>
</dbReference>
<evidence type="ECO:0000256" key="1">
    <source>
        <dbReference type="ARBA" id="ARBA00005742"/>
    </source>
</evidence>
<feature type="domain" description="Selenoprotein F/M" evidence="3">
    <location>
        <begin position="2"/>
        <end position="56"/>
    </location>
</feature>
<organism evidence="4 5">
    <name type="scientific">Fistulifera solaris</name>
    <name type="common">Oleaginous diatom</name>
    <dbReference type="NCBI Taxonomy" id="1519565"/>
    <lineage>
        <taxon>Eukaryota</taxon>
        <taxon>Sar</taxon>
        <taxon>Stramenopiles</taxon>
        <taxon>Ochrophyta</taxon>
        <taxon>Bacillariophyta</taxon>
        <taxon>Bacillariophyceae</taxon>
        <taxon>Bacillariophycidae</taxon>
        <taxon>Naviculales</taxon>
        <taxon>Naviculaceae</taxon>
        <taxon>Fistulifera</taxon>
    </lineage>
</organism>
<dbReference type="Pfam" id="PF08806">
    <property type="entry name" value="Sep15_SelM"/>
    <property type="match status" value="1"/>
</dbReference>
<evidence type="ECO:0000313" key="5">
    <source>
        <dbReference type="Proteomes" id="UP000198406"/>
    </source>
</evidence>
<evidence type="ECO:0000313" key="4">
    <source>
        <dbReference type="EMBL" id="GAX28881.1"/>
    </source>
</evidence>
<dbReference type="InParanoid" id="A0A1Z5KSB0"/>
<reference evidence="4 5" key="1">
    <citation type="journal article" date="2015" name="Plant Cell">
        <title>Oil accumulation by the oleaginous diatom Fistulifera solaris as revealed by the genome and transcriptome.</title>
        <authorList>
            <person name="Tanaka T."/>
            <person name="Maeda Y."/>
            <person name="Veluchamy A."/>
            <person name="Tanaka M."/>
            <person name="Abida H."/>
            <person name="Marechal E."/>
            <person name="Bowler C."/>
            <person name="Muto M."/>
            <person name="Sunaga Y."/>
            <person name="Tanaka M."/>
            <person name="Yoshino T."/>
            <person name="Taniguchi T."/>
            <person name="Fukuda Y."/>
            <person name="Nemoto M."/>
            <person name="Matsumoto M."/>
            <person name="Wong P.S."/>
            <person name="Aburatani S."/>
            <person name="Fujibuchi W."/>
        </authorList>
    </citation>
    <scope>NUCLEOTIDE SEQUENCE [LARGE SCALE GENOMIC DNA]</scope>
    <source>
        <strain evidence="4 5">JPCC DA0580</strain>
    </source>
</reference>
<sequence>MDGEAQWYHGLEAEFITGSKPTLTIYQDGEQQGEPVPMSHLEKRDEIHEFIRNLGFKIKSEEEIQKVKAEHFEKEKERRTVVWSRTEYRHQMKEDVDDFRKNVMQVLEEKPFIPRFKGVDLLENNYRDVFGTHYLTFEEKVGKADRYLLLHQSSEL</sequence>
<name>A0A1Z5KSB0_FISSO</name>
<dbReference type="EMBL" id="BDSP01000283">
    <property type="protein sequence ID" value="GAX28881.1"/>
    <property type="molecule type" value="Genomic_DNA"/>
</dbReference>